<dbReference type="InterPro" id="IPR006680">
    <property type="entry name" value="Amidohydro-rel"/>
</dbReference>
<dbReference type="AlphaFoldDB" id="A0A512N869"/>
<dbReference type="Proteomes" id="UP000321058">
    <property type="component" value="Unassembled WGS sequence"/>
</dbReference>
<feature type="domain" description="Amidohydrolase-related" evidence="2">
    <location>
        <begin position="35"/>
        <end position="347"/>
    </location>
</feature>
<dbReference type="RefSeq" id="WP_147149200.1">
    <property type="nucleotide sequence ID" value="NZ_BKAJ01000033.1"/>
</dbReference>
<dbReference type="EMBL" id="BKAJ01000033">
    <property type="protein sequence ID" value="GEP55103.1"/>
    <property type="molecule type" value="Genomic_DNA"/>
</dbReference>
<keyword evidence="3" id="KW-0378">Hydrolase</keyword>
<dbReference type="GO" id="GO:0016787">
    <property type="term" value="F:hydrolase activity"/>
    <property type="evidence" value="ECO:0007669"/>
    <property type="project" value="UniProtKB-KW"/>
</dbReference>
<name>A0A512N869_9HYPH</name>
<dbReference type="InterPro" id="IPR052350">
    <property type="entry name" value="Metallo-dep_Lactonases"/>
</dbReference>
<dbReference type="PANTHER" id="PTHR43569:SF1">
    <property type="entry name" value="BLL3371 PROTEIN"/>
    <property type="match status" value="1"/>
</dbReference>
<evidence type="ECO:0000313" key="3">
    <source>
        <dbReference type="EMBL" id="GEP55103.1"/>
    </source>
</evidence>
<sequence length="349" mass="37565">MSTPSPNAISSHLAVRPEWLAKSREVALEPDLPIVDPHHHLIDRPESGTYLLPDLLKDISEGGHNVIATVYLEWLSMYRDDGPAEMRPVGEIEFANGVAAMSASGGYGKPRVCAGIVGHADLPLGARVREVLEAMIVAGGGRFRGIRFIASVHPDQTQWGATAVRPEGLLVDKKVREGFAQLAPLGLSFDAWVYHTQLADVIDLARAFPGTTIVLNHVGGPIGLGRYKGKRDEVFAEWSKSIRTLAACPNVNVKLGGLGMRLLGFDVHEGESAPSSAQLAALWKPYVQTCVEAFGADRAMFESNFPVDKGSYGYGVFWNACKRLAAGASTAEKKSLFSGTASKVYRLGL</sequence>
<evidence type="ECO:0000259" key="2">
    <source>
        <dbReference type="Pfam" id="PF04909"/>
    </source>
</evidence>
<dbReference type="InterPro" id="IPR032466">
    <property type="entry name" value="Metal_Hydrolase"/>
</dbReference>
<dbReference type="SUPFAM" id="SSF51556">
    <property type="entry name" value="Metallo-dependent hydrolases"/>
    <property type="match status" value="1"/>
</dbReference>
<evidence type="ECO:0000256" key="1">
    <source>
        <dbReference type="ARBA" id="ARBA00038310"/>
    </source>
</evidence>
<gene>
    <name evidence="3" type="ORF">RSO01_22690</name>
</gene>
<comment type="caution">
    <text evidence="3">The sequence shown here is derived from an EMBL/GenBank/DDBJ whole genome shotgun (WGS) entry which is preliminary data.</text>
</comment>
<dbReference type="PANTHER" id="PTHR43569">
    <property type="entry name" value="AMIDOHYDROLASE"/>
    <property type="match status" value="1"/>
</dbReference>
<reference evidence="3 4" key="1">
    <citation type="submission" date="2019-07" db="EMBL/GenBank/DDBJ databases">
        <title>Whole genome shotgun sequence of Reyranella soli NBRC 108950.</title>
        <authorList>
            <person name="Hosoyama A."/>
            <person name="Uohara A."/>
            <person name="Ohji S."/>
            <person name="Ichikawa N."/>
        </authorList>
    </citation>
    <scope>NUCLEOTIDE SEQUENCE [LARGE SCALE GENOMIC DNA]</scope>
    <source>
        <strain evidence="3 4">NBRC 108950</strain>
    </source>
</reference>
<dbReference type="Gene3D" id="3.20.20.140">
    <property type="entry name" value="Metal-dependent hydrolases"/>
    <property type="match status" value="1"/>
</dbReference>
<protein>
    <submittedName>
        <fullName evidence="3">Amidohydrolase</fullName>
    </submittedName>
</protein>
<comment type="similarity">
    <text evidence="1">Belongs to the metallo-dependent hydrolases superfamily.</text>
</comment>
<keyword evidence="4" id="KW-1185">Reference proteome</keyword>
<evidence type="ECO:0000313" key="4">
    <source>
        <dbReference type="Proteomes" id="UP000321058"/>
    </source>
</evidence>
<dbReference type="Pfam" id="PF04909">
    <property type="entry name" value="Amidohydro_2"/>
    <property type="match status" value="1"/>
</dbReference>
<accession>A0A512N869</accession>
<proteinExistence type="inferred from homology"/>
<organism evidence="3 4">
    <name type="scientific">Reyranella soli</name>
    <dbReference type="NCBI Taxonomy" id="1230389"/>
    <lineage>
        <taxon>Bacteria</taxon>
        <taxon>Pseudomonadati</taxon>
        <taxon>Pseudomonadota</taxon>
        <taxon>Alphaproteobacteria</taxon>
        <taxon>Hyphomicrobiales</taxon>
        <taxon>Reyranellaceae</taxon>
        <taxon>Reyranella</taxon>
    </lineage>
</organism>
<dbReference type="OrthoDB" id="7183088at2"/>